<dbReference type="InterPro" id="IPR045569">
    <property type="entry name" value="Metalloprtase-TldD/E_C"/>
</dbReference>
<evidence type="ECO:0000313" key="2">
    <source>
        <dbReference type="EMBL" id="MBQ0934163.1"/>
    </source>
</evidence>
<comment type="caution">
    <text evidence="2">The sequence shown here is derived from an EMBL/GenBank/DDBJ whole genome shotgun (WGS) entry which is preliminary data.</text>
</comment>
<evidence type="ECO:0000313" key="3">
    <source>
        <dbReference type="Proteomes" id="UP000672097"/>
    </source>
</evidence>
<gene>
    <name evidence="2" type="ORF">KAK11_02405</name>
</gene>
<dbReference type="Proteomes" id="UP000672097">
    <property type="component" value="Unassembled WGS sequence"/>
</dbReference>
<dbReference type="Pfam" id="PF19289">
    <property type="entry name" value="PmbA_TldD_3rd"/>
    <property type="match status" value="1"/>
</dbReference>
<feature type="domain" description="Metalloprotease TldD/E C-terminal" evidence="1">
    <location>
        <begin position="228"/>
        <end position="452"/>
    </location>
</feature>
<organism evidence="2 3">
    <name type="scientific">Ideonella paludis</name>
    <dbReference type="NCBI Taxonomy" id="1233411"/>
    <lineage>
        <taxon>Bacteria</taxon>
        <taxon>Pseudomonadati</taxon>
        <taxon>Pseudomonadota</taxon>
        <taxon>Betaproteobacteria</taxon>
        <taxon>Burkholderiales</taxon>
        <taxon>Sphaerotilaceae</taxon>
        <taxon>Ideonella</taxon>
    </lineage>
</organism>
<sequence>MMMMKSTTPDFLDTVRGHFDALCDQVLGQLQGDEAATLNLSAEASLFVRLNNNQVRQATQVEQMTLALELQGHGRSTQASRTLSGDGPTDAQNMAQLLAQCRQELQVLPPDPHQVPIENHGSSDETFRAHLLAPSEVVPAILAPAQGCDMAGLYASGSIVRANRNSKGQRHWFATQNFFLDYSLYNGARAVKGSYADSQWSAEQWAANLAHSKSLLALMDKPLQTVAPGQYRTYLAPRALSDLVGMMGWDALSALAWKQGLSPFKKLVEGEVQLSPLLNVTENFNLGLTPRFNGQGEVSAPQLPLIANGQLASLLVNARTAKEFGLQPNGANEGESPRALDVAPGTLAEADVLSALGTGLYVSNLHYLNWSDPVSARVTGMTRYACFWVDNGAIVGPIKDMRWDESLFDALGPKLIALTSHTAIDPAVDTYEERALGGSRTPGALIEGFTFTL</sequence>
<reference evidence="2 3" key="1">
    <citation type="submission" date="2021-04" db="EMBL/GenBank/DDBJ databases">
        <title>The genome sequence of type strain Ideonella paludis KCTC 32238.</title>
        <authorList>
            <person name="Liu Y."/>
        </authorList>
    </citation>
    <scope>NUCLEOTIDE SEQUENCE [LARGE SCALE GENOMIC DNA]</scope>
    <source>
        <strain evidence="2 3">KCTC 32238</strain>
    </source>
</reference>
<dbReference type="RefSeq" id="WP_210805766.1">
    <property type="nucleotide sequence ID" value="NZ_JAGQDG010000001.1"/>
</dbReference>
<accession>A0ABS5DSN7</accession>
<name>A0ABS5DSN7_9BURK</name>
<dbReference type="InterPro" id="IPR036059">
    <property type="entry name" value="TldD/PmbA_sf"/>
</dbReference>
<proteinExistence type="predicted"/>
<keyword evidence="3" id="KW-1185">Reference proteome</keyword>
<dbReference type="SUPFAM" id="SSF111283">
    <property type="entry name" value="Putative modulator of DNA gyrase, PmbA/TldD"/>
    <property type="match status" value="1"/>
</dbReference>
<evidence type="ECO:0000259" key="1">
    <source>
        <dbReference type="Pfam" id="PF19289"/>
    </source>
</evidence>
<protein>
    <submittedName>
        <fullName evidence="2">TldD/PmbA family protein</fullName>
    </submittedName>
</protein>
<dbReference type="PANTHER" id="PTHR43666">
    <property type="entry name" value="TLDD PROTEIN"/>
    <property type="match status" value="1"/>
</dbReference>
<dbReference type="PANTHER" id="PTHR43666:SF1">
    <property type="entry name" value="CONSERVED PROTEIN"/>
    <property type="match status" value="1"/>
</dbReference>
<dbReference type="EMBL" id="JAGQDG010000001">
    <property type="protein sequence ID" value="MBQ0934163.1"/>
    <property type="molecule type" value="Genomic_DNA"/>
</dbReference>